<dbReference type="EMBL" id="CP035494">
    <property type="protein sequence ID" value="QAY58680.1"/>
    <property type="molecule type" value="Genomic_DNA"/>
</dbReference>
<keyword evidence="1" id="KW-0472">Membrane</keyword>
<dbReference type="RefSeq" id="WP_129385114.1">
    <property type="nucleotide sequence ID" value="NZ_CP035494.1"/>
</dbReference>
<evidence type="ECO:0000313" key="3">
    <source>
        <dbReference type="Proteomes" id="UP000293995"/>
    </source>
</evidence>
<keyword evidence="1" id="KW-0812">Transmembrane</keyword>
<sequence>MDRVTARQLRALRGVVASAITVLLAATAHTVAGGGAPAPLLLVAAAMLAAPPAVLLVGRRPSVLRTSTAVLAAQAVFHGVFALFGGPSTVTFVTPVGAHVHSAQMVATGTHAMTPHSMSAAHVIAALVTVVVLHRGEWMLRAAGRGIHRLLPLRRARVPRPSSVRAVRATFAAPALRAVLLVCSVGRRGPPALV</sequence>
<dbReference type="Proteomes" id="UP000293995">
    <property type="component" value="Chromosome"/>
</dbReference>
<accession>A0A4P6E9B5</accession>
<keyword evidence="1" id="KW-1133">Transmembrane helix</keyword>
<organism evidence="2 3">
    <name type="scientific">Microbacterium protaetiae</name>
    <dbReference type="NCBI Taxonomy" id="2509458"/>
    <lineage>
        <taxon>Bacteria</taxon>
        <taxon>Bacillati</taxon>
        <taxon>Actinomycetota</taxon>
        <taxon>Actinomycetes</taxon>
        <taxon>Micrococcales</taxon>
        <taxon>Microbacteriaceae</taxon>
        <taxon>Microbacterium</taxon>
    </lineage>
</organism>
<feature type="transmembrane region" description="Helical" evidence="1">
    <location>
        <begin position="12"/>
        <end position="32"/>
    </location>
</feature>
<evidence type="ECO:0000256" key="1">
    <source>
        <dbReference type="SAM" id="Phobius"/>
    </source>
</evidence>
<dbReference type="OrthoDB" id="4964762at2"/>
<protein>
    <submittedName>
        <fullName evidence="2">Uncharacterized protein</fullName>
    </submittedName>
</protein>
<evidence type="ECO:0000313" key="2">
    <source>
        <dbReference type="EMBL" id="QAY58680.1"/>
    </source>
</evidence>
<dbReference type="AlphaFoldDB" id="A0A4P6E9B5"/>
<reference evidence="2 3" key="1">
    <citation type="submission" date="2019-01" db="EMBL/GenBank/DDBJ databases">
        <title>Genome sequencing of strain DFW100M-13.</title>
        <authorList>
            <person name="Heo J."/>
            <person name="Kim S.-J."/>
            <person name="Kim J.-S."/>
            <person name="Hong S.-B."/>
            <person name="Kwon S.-W."/>
        </authorList>
    </citation>
    <scope>NUCLEOTIDE SEQUENCE [LARGE SCALE GENOMIC DNA]</scope>
    <source>
        <strain evidence="2 3">DFW100M-13</strain>
    </source>
</reference>
<gene>
    <name evidence="2" type="ORF">ET475_00780</name>
</gene>
<feature type="transmembrane region" description="Helical" evidence="1">
    <location>
        <begin position="113"/>
        <end position="133"/>
    </location>
</feature>
<proteinExistence type="predicted"/>
<feature type="transmembrane region" description="Helical" evidence="1">
    <location>
        <begin position="69"/>
        <end position="93"/>
    </location>
</feature>
<feature type="transmembrane region" description="Helical" evidence="1">
    <location>
        <begin position="38"/>
        <end position="57"/>
    </location>
</feature>
<name>A0A4P6E9B5_9MICO</name>
<keyword evidence="3" id="KW-1185">Reference proteome</keyword>
<dbReference type="KEGG" id="mprt:ET475_00780"/>